<proteinExistence type="predicted"/>
<dbReference type="InterPro" id="IPR036388">
    <property type="entry name" value="WH-like_DNA-bd_sf"/>
</dbReference>
<dbReference type="Pfam" id="PF03861">
    <property type="entry name" value="ANTAR"/>
    <property type="match status" value="1"/>
</dbReference>
<keyword evidence="7" id="KW-1185">Reference proteome</keyword>
<dbReference type="InterPro" id="IPR005561">
    <property type="entry name" value="ANTAR"/>
</dbReference>
<dbReference type="InterPro" id="IPR035965">
    <property type="entry name" value="PAS-like_dom_sf"/>
</dbReference>
<dbReference type="Proteomes" id="UP000252004">
    <property type="component" value="Chromosome"/>
</dbReference>
<dbReference type="OrthoDB" id="7943561at2"/>
<dbReference type="SMART" id="SM01012">
    <property type="entry name" value="ANTAR"/>
    <property type="match status" value="1"/>
</dbReference>
<dbReference type="Gene3D" id="3.30.450.20">
    <property type="entry name" value="PAS domain"/>
    <property type="match status" value="1"/>
</dbReference>
<keyword evidence="1" id="KW-0378">Hydrolase</keyword>
<dbReference type="KEGG" id="sgz:C0216_17400"/>
<dbReference type="SMART" id="SM00331">
    <property type="entry name" value="PP2C_SIG"/>
    <property type="match status" value="1"/>
</dbReference>
<dbReference type="InterPro" id="IPR029016">
    <property type="entry name" value="GAF-like_dom_sf"/>
</dbReference>
<evidence type="ECO:0000256" key="2">
    <source>
        <dbReference type="ARBA" id="ARBA00023015"/>
    </source>
</evidence>
<dbReference type="PROSITE" id="PS50921">
    <property type="entry name" value="ANTAR"/>
    <property type="match status" value="1"/>
</dbReference>
<dbReference type="Pfam" id="PF07228">
    <property type="entry name" value="SpoIIE"/>
    <property type="match status" value="1"/>
</dbReference>
<evidence type="ECO:0000259" key="4">
    <source>
        <dbReference type="PROSITE" id="PS50921"/>
    </source>
</evidence>
<gene>
    <name evidence="6" type="ORF">C0216_17400</name>
</gene>
<dbReference type="AlphaFoldDB" id="A0A344U267"/>
<dbReference type="GO" id="GO:0003723">
    <property type="term" value="F:RNA binding"/>
    <property type="evidence" value="ECO:0007669"/>
    <property type="project" value="InterPro"/>
</dbReference>
<dbReference type="InterPro" id="IPR052016">
    <property type="entry name" value="Bact_Sigma-Reg"/>
</dbReference>
<dbReference type="PANTHER" id="PTHR43156:SF2">
    <property type="entry name" value="STAGE II SPORULATION PROTEIN E"/>
    <property type="match status" value="1"/>
</dbReference>
<dbReference type="Gene3D" id="3.30.450.40">
    <property type="match status" value="1"/>
</dbReference>
<feature type="domain" description="PPM-type phosphatase" evidence="5">
    <location>
        <begin position="568"/>
        <end position="758"/>
    </location>
</feature>
<sequence>MSVQRSGLASAVAELTAEVSALHAERGRRRLIDLASGVLAGQLTLSPVEATEHLLRLAASTGLSAVDLAADIVNAAAGTHVSDGPAEPEERTTAEARRIRRGIAATASSDTATAAAAALLENGLHRLGVEAVYLWRRTPTDCLELAGEAGADPQEAAHWHWIPPEAGGPLHRVLIGGEAEWLPSGPGPDERLPGGRPDAARALLPLVLDGRTVGVALAVWSGRAPLDPAVRDSVTALCAPAAHRLETADTGQGVPPQLAALLAQLDHPGVVVCPSAGEVPPAAGGLPAHTVDYLNPAALRELGSFPSAAGRPAAQLYPSVHDELVGLIARANATGAPQYAPALPGLRPDAAPEAESPRPEMAEVRVLPLGGGRAAVLWHPGSPRGAPLALALNRLDRLAAFEDDASGGSAWGPDAYTVFGLDPAGPPLPLRSLGKRLHPEDTVVLDGLLASITDGHTGGQCLVRVYRPDGGVRHVRIAAEPVLAGSSLVGIAGVYQDVSVQHHTELALTATFEQLSAAQAEAVLRDQLVLRLQQAIVPEAPSLETPPGLRVAARYRPAAVEDRVGGDWYDVHPLPGGRVLVTVGDIAGHGIGAATAMIALRGALHGLAFTGAPPEQLMGWLNDVALGTPGQPTATAVCALFDPADRTLAWAGAGHPPPLLLRSGRARFLDGSQNVLLGALPGAAYEGRATQLEAGDTLLLYTDGFIERRHTGLDESLASLQVAAERLRPGLVEDQADQLMEAAEGDTEDDTSLVVVQVS</sequence>
<dbReference type="SUPFAM" id="SSF81606">
    <property type="entry name" value="PP2C-like"/>
    <property type="match status" value="1"/>
</dbReference>
<accession>A0A344U267</accession>
<keyword evidence="2" id="KW-0805">Transcription regulation</keyword>
<reference evidence="6 7" key="1">
    <citation type="submission" date="2018-01" db="EMBL/GenBank/DDBJ databases">
        <title>Draft genome Sequence of streptomyces globosus LZH-48.</title>
        <authorList>
            <person name="Ran K."/>
            <person name="Li Z."/>
            <person name="Wei S."/>
            <person name="Dong R."/>
        </authorList>
    </citation>
    <scope>NUCLEOTIDE SEQUENCE [LARGE SCALE GENOMIC DNA]</scope>
    <source>
        <strain evidence="6 7">LZH-48</strain>
    </source>
</reference>
<dbReference type="InterPro" id="IPR001932">
    <property type="entry name" value="PPM-type_phosphatase-like_dom"/>
</dbReference>
<dbReference type="SUPFAM" id="SSF55781">
    <property type="entry name" value="GAF domain-like"/>
    <property type="match status" value="1"/>
</dbReference>
<evidence type="ECO:0000313" key="7">
    <source>
        <dbReference type="Proteomes" id="UP000252004"/>
    </source>
</evidence>
<dbReference type="EMBL" id="CP030862">
    <property type="protein sequence ID" value="AXE24988.1"/>
    <property type="molecule type" value="Genomic_DNA"/>
</dbReference>
<dbReference type="Gene3D" id="1.10.10.10">
    <property type="entry name" value="Winged helix-like DNA-binding domain superfamily/Winged helix DNA-binding domain"/>
    <property type="match status" value="1"/>
</dbReference>
<dbReference type="PROSITE" id="PS51746">
    <property type="entry name" value="PPM_2"/>
    <property type="match status" value="1"/>
</dbReference>
<evidence type="ECO:0000256" key="3">
    <source>
        <dbReference type="ARBA" id="ARBA00023163"/>
    </source>
</evidence>
<organism evidence="6 7">
    <name type="scientific">Streptomyces globosus</name>
    <dbReference type="NCBI Taxonomy" id="68209"/>
    <lineage>
        <taxon>Bacteria</taxon>
        <taxon>Bacillati</taxon>
        <taxon>Actinomycetota</taxon>
        <taxon>Actinomycetes</taxon>
        <taxon>Kitasatosporales</taxon>
        <taxon>Streptomycetaceae</taxon>
        <taxon>Streptomyces</taxon>
    </lineage>
</organism>
<dbReference type="Gene3D" id="3.60.40.10">
    <property type="entry name" value="PPM-type phosphatase domain"/>
    <property type="match status" value="1"/>
</dbReference>
<dbReference type="SUPFAM" id="SSF55785">
    <property type="entry name" value="PYP-like sensor domain (PAS domain)"/>
    <property type="match status" value="1"/>
</dbReference>
<evidence type="ECO:0000256" key="1">
    <source>
        <dbReference type="ARBA" id="ARBA00022801"/>
    </source>
</evidence>
<protein>
    <submittedName>
        <fullName evidence="6">Phosphatase</fullName>
    </submittedName>
</protein>
<name>A0A344U267_9ACTN</name>
<dbReference type="InterPro" id="IPR036457">
    <property type="entry name" value="PPM-type-like_dom_sf"/>
</dbReference>
<dbReference type="GO" id="GO:0016791">
    <property type="term" value="F:phosphatase activity"/>
    <property type="evidence" value="ECO:0007669"/>
    <property type="project" value="TreeGrafter"/>
</dbReference>
<dbReference type="PANTHER" id="PTHR43156">
    <property type="entry name" value="STAGE II SPORULATION PROTEIN E-RELATED"/>
    <property type="match status" value="1"/>
</dbReference>
<evidence type="ECO:0000259" key="5">
    <source>
        <dbReference type="PROSITE" id="PS51746"/>
    </source>
</evidence>
<keyword evidence="3" id="KW-0804">Transcription</keyword>
<feature type="domain" description="ANTAR" evidence="4">
    <location>
        <begin position="12"/>
        <end position="73"/>
    </location>
</feature>
<dbReference type="RefSeq" id="WP_114056176.1">
    <property type="nucleotide sequence ID" value="NZ_CP030862.1"/>
</dbReference>
<evidence type="ECO:0000313" key="6">
    <source>
        <dbReference type="EMBL" id="AXE24988.1"/>
    </source>
</evidence>